<organism evidence="4">
    <name type="scientific">Proboscia inermis</name>
    <dbReference type="NCBI Taxonomy" id="420281"/>
    <lineage>
        <taxon>Eukaryota</taxon>
        <taxon>Sar</taxon>
        <taxon>Stramenopiles</taxon>
        <taxon>Ochrophyta</taxon>
        <taxon>Bacillariophyta</taxon>
        <taxon>Coscinodiscophyceae</taxon>
        <taxon>Rhizosoleniophycidae</taxon>
        <taxon>Rhizosoleniales</taxon>
        <taxon>Rhizosoleniaceae</taxon>
        <taxon>Proboscia</taxon>
    </lineage>
</organism>
<feature type="chain" id="PRO_5030850902" description="PBS-linker domain-containing protein" evidence="3">
    <location>
        <begin position="24"/>
        <end position="321"/>
    </location>
</feature>
<feature type="compositionally biased region" description="Basic and acidic residues" evidence="2">
    <location>
        <begin position="303"/>
        <end position="321"/>
    </location>
</feature>
<evidence type="ECO:0008006" key="5">
    <source>
        <dbReference type="Google" id="ProtNLM"/>
    </source>
</evidence>
<reference evidence="4" key="1">
    <citation type="submission" date="2021-01" db="EMBL/GenBank/DDBJ databases">
        <authorList>
            <person name="Corre E."/>
            <person name="Pelletier E."/>
            <person name="Niang G."/>
            <person name="Scheremetjew M."/>
            <person name="Finn R."/>
            <person name="Kale V."/>
            <person name="Holt S."/>
            <person name="Cochrane G."/>
            <person name="Meng A."/>
            <person name="Brown T."/>
            <person name="Cohen L."/>
        </authorList>
    </citation>
    <scope>NUCLEOTIDE SEQUENCE</scope>
    <source>
        <strain evidence="4">CCAP1064/1</strain>
    </source>
</reference>
<protein>
    <recommendedName>
        <fullName evidence="5">PBS-linker domain-containing protein</fullName>
    </recommendedName>
</protein>
<dbReference type="PANTHER" id="PTHR34793">
    <property type="entry name" value="PROTEIN THYLAKOID FORMATION 1, CHLOROPLASTIC"/>
    <property type="match status" value="1"/>
</dbReference>
<dbReference type="PANTHER" id="PTHR34793:SF1">
    <property type="entry name" value="PROTEIN THYLAKOID FORMATION 1, CHLOROPLASTIC"/>
    <property type="match status" value="1"/>
</dbReference>
<sequence length="321" mass="35757">MKLSANLAFHGLFVSSCAVSAFTAPSRTVAFRNSALNGMSLKTDELADALDRSTDYVAGQADTKFARAFGSEAGKERKTVGDAFASFTKILGGPINALYKNMMSDLVGTTHLTVTDARFVRDPVWSLGMITALEVLLKNYPEEYFAKQMISSLIQSIEFDEAVLRAEAESVMSWCEGKSAADVEAALKGEGDGPIFDTGEMVRNNEFFKYSKFFGIGLSRIMSTVGVDDGDNYSTTEEWVGKCLGKPYYTACGDSDTWNKMKGRLEMMETMMKEIEIREKKKMAQRLEERAEMTLLKAQNEAEWQKELEKDKSSEDEKKEE</sequence>
<evidence type="ECO:0000256" key="2">
    <source>
        <dbReference type="SAM" id="MobiDB-lite"/>
    </source>
</evidence>
<name>A0A7S0G980_9STRA</name>
<feature type="signal peptide" evidence="3">
    <location>
        <begin position="1"/>
        <end position="23"/>
    </location>
</feature>
<evidence type="ECO:0000256" key="3">
    <source>
        <dbReference type="SAM" id="SignalP"/>
    </source>
</evidence>
<proteinExistence type="predicted"/>
<accession>A0A7S0G980</accession>
<feature type="region of interest" description="Disordered" evidence="2">
    <location>
        <begin position="302"/>
        <end position="321"/>
    </location>
</feature>
<dbReference type="Pfam" id="PF11264">
    <property type="entry name" value="ThylakoidFormat"/>
    <property type="match status" value="1"/>
</dbReference>
<dbReference type="EMBL" id="HBEL01000359">
    <property type="protein sequence ID" value="CAD8404053.1"/>
    <property type="molecule type" value="Transcribed_RNA"/>
</dbReference>
<dbReference type="GO" id="GO:0010207">
    <property type="term" value="P:photosystem II assembly"/>
    <property type="evidence" value="ECO:0007669"/>
    <property type="project" value="InterPro"/>
</dbReference>
<dbReference type="PROSITE" id="PS51257">
    <property type="entry name" value="PROKAR_LIPOPROTEIN"/>
    <property type="match status" value="1"/>
</dbReference>
<evidence type="ECO:0000256" key="1">
    <source>
        <dbReference type="ARBA" id="ARBA00023054"/>
    </source>
</evidence>
<keyword evidence="3" id="KW-0732">Signal</keyword>
<dbReference type="AlphaFoldDB" id="A0A7S0G980"/>
<keyword evidence="1" id="KW-0175">Coiled coil</keyword>
<evidence type="ECO:0000313" key="4">
    <source>
        <dbReference type="EMBL" id="CAD8404053.1"/>
    </source>
</evidence>
<dbReference type="InterPro" id="IPR017499">
    <property type="entry name" value="Thf1"/>
</dbReference>
<gene>
    <name evidence="4" type="ORF">PINE0816_LOCUS153</name>
</gene>